<dbReference type="InterPro" id="IPR005225">
    <property type="entry name" value="Small_GTP-bd"/>
</dbReference>
<dbReference type="PROSITE" id="PS51421">
    <property type="entry name" value="RAS"/>
    <property type="match status" value="1"/>
</dbReference>
<dbReference type="SMART" id="SM00176">
    <property type="entry name" value="RAN"/>
    <property type="match status" value="1"/>
</dbReference>
<evidence type="ECO:0000256" key="8">
    <source>
        <dbReference type="ARBA" id="ARBA00023288"/>
    </source>
</evidence>
<keyword evidence="9" id="KW-0636">Prenylation</keyword>
<comment type="subcellular location">
    <subcellularLocation>
        <location evidence="1">Cell membrane</location>
        <topology evidence="1">Lipid-anchor</topology>
    </subcellularLocation>
</comment>
<protein>
    <submittedName>
        <fullName evidence="10">DgyrCDS5961</fullName>
    </submittedName>
</protein>
<evidence type="ECO:0000256" key="9">
    <source>
        <dbReference type="ARBA" id="ARBA00023289"/>
    </source>
</evidence>
<evidence type="ECO:0000256" key="4">
    <source>
        <dbReference type="ARBA" id="ARBA00022481"/>
    </source>
</evidence>
<dbReference type="SMART" id="SM00173">
    <property type="entry name" value="RAS"/>
    <property type="match status" value="1"/>
</dbReference>
<keyword evidence="5" id="KW-0547">Nucleotide-binding</keyword>
<dbReference type="PANTHER" id="PTHR24070">
    <property type="entry name" value="RAS, DI-RAS, AND RHEB FAMILY MEMBERS OF SMALL GTPASE SUPERFAMILY"/>
    <property type="match status" value="1"/>
</dbReference>
<name>A0A7I8VNX1_9ANNE</name>
<proteinExistence type="inferred from homology"/>
<keyword evidence="6" id="KW-0342">GTP-binding</keyword>
<dbReference type="GO" id="GO:0005525">
    <property type="term" value="F:GTP binding"/>
    <property type="evidence" value="ECO:0007669"/>
    <property type="project" value="UniProtKB-KW"/>
</dbReference>
<sequence length="196" mass="22111">MLNIRNAARHNQNYKLVVVGGGGVGKSALTIQFIQSYFVTDYDPTIEDSYSKQCVIDGVVARLDILDTAGQEEFSAMREQYMRSGEGFIVLYSVADRNSFDDVSKMFKQICRVKESEDYPMLIVGNKIDLENQRNVSTEEGRNLANSLGLQFVEASAKLGTNVELCFHQLVRIVRKYRATTTQDSKNSCRKKCILL</sequence>
<dbReference type="GO" id="GO:0003924">
    <property type="term" value="F:GTPase activity"/>
    <property type="evidence" value="ECO:0007669"/>
    <property type="project" value="InterPro"/>
</dbReference>
<dbReference type="GO" id="GO:0007165">
    <property type="term" value="P:signal transduction"/>
    <property type="evidence" value="ECO:0007669"/>
    <property type="project" value="InterPro"/>
</dbReference>
<comment type="similarity">
    <text evidence="2">Belongs to the small GTPase superfamily. Ras family.</text>
</comment>
<dbReference type="SMART" id="SM00175">
    <property type="entry name" value="RAB"/>
    <property type="match status" value="1"/>
</dbReference>
<dbReference type="Pfam" id="PF00071">
    <property type="entry name" value="Ras"/>
    <property type="match status" value="1"/>
</dbReference>
<evidence type="ECO:0000313" key="11">
    <source>
        <dbReference type="Proteomes" id="UP000549394"/>
    </source>
</evidence>
<evidence type="ECO:0000256" key="1">
    <source>
        <dbReference type="ARBA" id="ARBA00004193"/>
    </source>
</evidence>
<dbReference type="PRINTS" id="PR00449">
    <property type="entry name" value="RASTRNSFRMNG"/>
</dbReference>
<evidence type="ECO:0000256" key="3">
    <source>
        <dbReference type="ARBA" id="ARBA00022475"/>
    </source>
</evidence>
<dbReference type="Proteomes" id="UP000549394">
    <property type="component" value="Unassembled WGS sequence"/>
</dbReference>
<keyword evidence="3" id="KW-1003">Cell membrane</keyword>
<dbReference type="InterPro" id="IPR027417">
    <property type="entry name" value="P-loop_NTPase"/>
</dbReference>
<dbReference type="InterPro" id="IPR001806">
    <property type="entry name" value="Small_GTPase"/>
</dbReference>
<dbReference type="PROSITE" id="PS51420">
    <property type="entry name" value="RHO"/>
    <property type="match status" value="1"/>
</dbReference>
<organism evidence="10 11">
    <name type="scientific">Dimorphilus gyrociliatus</name>
    <dbReference type="NCBI Taxonomy" id="2664684"/>
    <lineage>
        <taxon>Eukaryota</taxon>
        <taxon>Metazoa</taxon>
        <taxon>Spiralia</taxon>
        <taxon>Lophotrochozoa</taxon>
        <taxon>Annelida</taxon>
        <taxon>Polychaeta</taxon>
        <taxon>Polychaeta incertae sedis</taxon>
        <taxon>Dinophilidae</taxon>
        <taxon>Dimorphilus</taxon>
    </lineage>
</organism>
<dbReference type="OrthoDB" id="5976022at2759"/>
<dbReference type="SMART" id="SM00174">
    <property type="entry name" value="RHO"/>
    <property type="match status" value="1"/>
</dbReference>
<keyword evidence="8" id="KW-0449">Lipoprotein</keyword>
<accession>A0A7I8VNX1</accession>
<keyword evidence="7" id="KW-0472">Membrane</keyword>
<gene>
    <name evidence="10" type="ORF">DGYR_LOCUS5716</name>
</gene>
<dbReference type="EMBL" id="CAJFCJ010000007">
    <property type="protein sequence ID" value="CAD5117158.1"/>
    <property type="molecule type" value="Genomic_DNA"/>
</dbReference>
<keyword evidence="11" id="KW-1185">Reference proteome</keyword>
<evidence type="ECO:0000313" key="10">
    <source>
        <dbReference type="EMBL" id="CAD5117158.1"/>
    </source>
</evidence>
<dbReference type="InterPro" id="IPR020849">
    <property type="entry name" value="Small_GTPase_Ras-type"/>
</dbReference>
<dbReference type="AlphaFoldDB" id="A0A7I8VNX1"/>
<dbReference type="FunFam" id="3.40.50.300:FF:000080">
    <property type="entry name" value="Ras-like GTPase Ras1"/>
    <property type="match status" value="1"/>
</dbReference>
<evidence type="ECO:0000256" key="7">
    <source>
        <dbReference type="ARBA" id="ARBA00023136"/>
    </source>
</evidence>
<dbReference type="SUPFAM" id="SSF52540">
    <property type="entry name" value="P-loop containing nucleoside triphosphate hydrolases"/>
    <property type="match status" value="1"/>
</dbReference>
<reference evidence="10 11" key="1">
    <citation type="submission" date="2020-08" db="EMBL/GenBank/DDBJ databases">
        <authorList>
            <person name="Hejnol A."/>
        </authorList>
    </citation>
    <scope>NUCLEOTIDE SEQUENCE [LARGE SCALE GENOMIC DNA]</scope>
</reference>
<comment type="caution">
    <text evidence="10">The sequence shown here is derived from an EMBL/GenBank/DDBJ whole genome shotgun (WGS) entry which is preliminary data.</text>
</comment>
<evidence type="ECO:0000256" key="6">
    <source>
        <dbReference type="ARBA" id="ARBA00023134"/>
    </source>
</evidence>
<evidence type="ECO:0000256" key="2">
    <source>
        <dbReference type="ARBA" id="ARBA00008344"/>
    </source>
</evidence>
<dbReference type="NCBIfam" id="TIGR00231">
    <property type="entry name" value="small_GTP"/>
    <property type="match status" value="1"/>
</dbReference>
<dbReference type="GO" id="GO:0005886">
    <property type="term" value="C:plasma membrane"/>
    <property type="evidence" value="ECO:0007669"/>
    <property type="project" value="UniProtKB-SubCell"/>
</dbReference>
<keyword evidence="4" id="KW-0488">Methylation</keyword>
<dbReference type="Gene3D" id="3.40.50.300">
    <property type="entry name" value="P-loop containing nucleotide triphosphate hydrolases"/>
    <property type="match status" value="1"/>
</dbReference>
<dbReference type="PROSITE" id="PS51419">
    <property type="entry name" value="RAB"/>
    <property type="match status" value="1"/>
</dbReference>
<evidence type="ECO:0000256" key="5">
    <source>
        <dbReference type="ARBA" id="ARBA00022741"/>
    </source>
</evidence>